<dbReference type="Pfam" id="PF03358">
    <property type="entry name" value="FMN_red"/>
    <property type="match status" value="1"/>
</dbReference>
<dbReference type="SUPFAM" id="SSF52218">
    <property type="entry name" value="Flavoproteins"/>
    <property type="match status" value="1"/>
</dbReference>
<dbReference type="Proteomes" id="UP000794436">
    <property type="component" value="Unassembled WGS sequence"/>
</dbReference>
<accession>A0A8K1CGX5</accession>
<dbReference type="Gene3D" id="3.40.50.360">
    <property type="match status" value="1"/>
</dbReference>
<comment type="similarity">
    <text evidence="1">Belongs to the WrbA family.</text>
</comment>
<dbReference type="AlphaFoldDB" id="A0A8K1CGX5"/>
<proteinExistence type="inferred from homology"/>
<dbReference type="PANTHER" id="PTHR30546:SF23">
    <property type="entry name" value="FLAVOPROTEIN-LIKE PROTEIN YCP4-RELATED"/>
    <property type="match status" value="1"/>
</dbReference>
<dbReference type="GO" id="GO:0016020">
    <property type="term" value="C:membrane"/>
    <property type="evidence" value="ECO:0007669"/>
    <property type="project" value="TreeGrafter"/>
</dbReference>
<dbReference type="GO" id="GO:0010181">
    <property type="term" value="F:FMN binding"/>
    <property type="evidence" value="ECO:0007669"/>
    <property type="project" value="InterPro"/>
</dbReference>
<gene>
    <name evidence="3" type="ORF">Poli38472_005128</name>
</gene>
<dbReference type="NCBIfam" id="TIGR01755">
    <property type="entry name" value="flav_wrbA"/>
    <property type="match status" value="1"/>
</dbReference>
<dbReference type="GO" id="GO:0003955">
    <property type="term" value="F:NAD(P)H dehydrogenase (quinone) activity"/>
    <property type="evidence" value="ECO:0007669"/>
    <property type="project" value="InterPro"/>
</dbReference>
<dbReference type="OrthoDB" id="504689at2759"/>
<dbReference type="FunFam" id="3.40.50.360:FF:000001">
    <property type="entry name" value="NAD(P)H dehydrogenase (Quinone) FQR1-like"/>
    <property type="match status" value="1"/>
</dbReference>
<comment type="caution">
    <text evidence="3">The sequence shown here is derived from an EMBL/GenBank/DDBJ whole genome shotgun (WGS) entry which is preliminary data.</text>
</comment>
<feature type="domain" description="Flavodoxin-like" evidence="2">
    <location>
        <begin position="4"/>
        <end position="191"/>
    </location>
</feature>
<dbReference type="InterPro" id="IPR029039">
    <property type="entry name" value="Flavoprotein-like_sf"/>
</dbReference>
<dbReference type="NCBIfam" id="NF002999">
    <property type="entry name" value="PRK03767.1"/>
    <property type="match status" value="1"/>
</dbReference>
<evidence type="ECO:0000313" key="4">
    <source>
        <dbReference type="Proteomes" id="UP000794436"/>
    </source>
</evidence>
<keyword evidence="4" id="KW-1185">Reference proteome</keyword>
<dbReference type="EMBL" id="SPLM01000073">
    <property type="protein sequence ID" value="TMW62510.1"/>
    <property type="molecule type" value="Genomic_DNA"/>
</dbReference>
<organism evidence="3 4">
    <name type="scientific">Pythium oligandrum</name>
    <name type="common">Mycoparasitic fungus</name>
    <dbReference type="NCBI Taxonomy" id="41045"/>
    <lineage>
        <taxon>Eukaryota</taxon>
        <taxon>Sar</taxon>
        <taxon>Stramenopiles</taxon>
        <taxon>Oomycota</taxon>
        <taxon>Peronosporomycetes</taxon>
        <taxon>Pythiales</taxon>
        <taxon>Pythiaceae</taxon>
        <taxon>Pythium</taxon>
    </lineage>
</organism>
<evidence type="ECO:0000256" key="1">
    <source>
        <dbReference type="ARBA" id="ARBA00006961"/>
    </source>
</evidence>
<dbReference type="InterPro" id="IPR008254">
    <property type="entry name" value="Flavodoxin/NO_synth"/>
</dbReference>
<dbReference type="InterPro" id="IPR005025">
    <property type="entry name" value="FMN_Rdtase-like_dom"/>
</dbReference>
<dbReference type="PROSITE" id="PS50902">
    <property type="entry name" value="FLAVODOXIN_LIKE"/>
    <property type="match status" value="1"/>
</dbReference>
<dbReference type="PANTHER" id="PTHR30546">
    <property type="entry name" value="FLAVODOXIN-RELATED PROTEIN WRBA-RELATED"/>
    <property type="match status" value="1"/>
</dbReference>
<reference evidence="3" key="1">
    <citation type="submission" date="2019-03" db="EMBL/GenBank/DDBJ databases">
        <title>Long read genome sequence of the mycoparasitic Pythium oligandrum ATCC 38472 isolated from sugarbeet rhizosphere.</title>
        <authorList>
            <person name="Gaulin E."/>
        </authorList>
    </citation>
    <scope>NUCLEOTIDE SEQUENCE</scope>
    <source>
        <strain evidence="3">ATCC 38472_TT</strain>
    </source>
</reference>
<sequence>MVNVAIVYYSTYGHIVKLAEAVKEGANKVEGVTATIYQVPETLSEDVLNKMHAPPKADYPIATPDTLKEADGILFGFPTRFGSQPAQVKSFFDSTGALWATGALVGKAAGLFFSTGSLGGGQETTAFSTLPFFAHQGLTFVPLGYRSPLLSNLKEVHGGSPWGAGVLAGADGSRQPSELELEVAKVQGESFARVAKKLAA</sequence>
<name>A0A8K1CGX5_PYTOL</name>
<evidence type="ECO:0000313" key="3">
    <source>
        <dbReference type="EMBL" id="TMW62510.1"/>
    </source>
</evidence>
<protein>
    <recommendedName>
        <fullName evidence="2">Flavodoxin-like domain-containing protein</fullName>
    </recommendedName>
</protein>
<evidence type="ECO:0000259" key="2">
    <source>
        <dbReference type="PROSITE" id="PS50902"/>
    </source>
</evidence>
<dbReference type="InterPro" id="IPR010089">
    <property type="entry name" value="Flavoprotein_WrbA-like"/>
</dbReference>